<dbReference type="PANTHER" id="PTHR34512:SF30">
    <property type="entry name" value="OUTER MEMBRANE PROTEIN ASSEMBLY FACTOR BAMB"/>
    <property type="match status" value="1"/>
</dbReference>
<protein>
    <submittedName>
        <fullName evidence="3">Outer membrane protein assembly factor BamB</fullName>
    </submittedName>
</protein>
<name>A0A5C5XXB6_9BACT</name>
<dbReference type="SMART" id="SM00564">
    <property type="entry name" value="PQQ"/>
    <property type="match status" value="4"/>
</dbReference>
<comment type="caution">
    <text evidence="3">The sequence shown here is derived from an EMBL/GenBank/DDBJ whole genome shotgun (WGS) entry which is preliminary data.</text>
</comment>
<dbReference type="RefSeq" id="WP_146391116.1">
    <property type="nucleotide sequence ID" value="NZ_SJPK01000004.1"/>
</dbReference>
<proteinExistence type="predicted"/>
<dbReference type="AlphaFoldDB" id="A0A5C5XXB6"/>
<evidence type="ECO:0000313" key="4">
    <source>
        <dbReference type="Proteomes" id="UP000318053"/>
    </source>
</evidence>
<feature type="signal peptide" evidence="1">
    <location>
        <begin position="1"/>
        <end position="27"/>
    </location>
</feature>
<accession>A0A5C5XXB6</accession>
<reference evidence="3 4" key="1">
    <citation type="submission" date="2019-02" db="EMBL/GenBank/DDBJ databases">
        <title>Deep-cultivation of Planctomycetes and their phenomic and genomic characterization uncovers novel biology.</title>
        <authorList>
            <person name="Wiegand S."/>
            <person name="Jogler M."/>
            <person name="Boedeker C."/>
            <person name="Pinto D."/>
            <person name="Vollmers J."/>
            <person name="Rivas-Marin E."/>
            <person name="Kohn T."/>
            <person name="Peeters S.H."/>
            <person name="Heuer A."/>
            <person name="Rast P."/>
            <person name="Oberbeckmann S."/>
            <person name="Bunk B."/>
            <person name="Jeske O."/>
            <person name="Meyerdierks A."/>
            <person name="Storesund J.E."/>
            <person name="Kallscheuer N."/>
            <person name="Luecker S."/>
            <person name="Lage O.M."/>
            <person name="Pohl T."/>
            <person name="Merkel B.J."/>
            <person name="Hornburger P."/>
            <person name="Mueller R.-W."/>
            <person name="Bruemmer F."/>
            <person name="Labrenz M."/>
            <person name="Spormann A.M."/>
            <person name="Op Den Camp H."/>
            <person name="Overmann J."/>
            <person name="Amann R."/>
            <person name="Jetten M.S.M."/>
            <person name="Mascher T."/>
            <person name="Medema M.H."/>
            <person name="Devos D.P."/>
            <person name="Kaster A.-K."/>
            <person name="Ovreas L."/>
            <person name="Rohde M."/>
            <person name="Galperin M.Y."/>
            <person name="Jogler C."/>
        </authorList>
    </citation>
    <scope>NUCLEOTIDE SEQUENCE [LARGE SCALE GENOMIC DNA]</scope>
    <source>
        <strain evidence="3 4">CA85</strain>
    </source>
</reference>
<dbReference type="InterPro" id="IPR002372">
    <property type="entry name" value="PQQ_rpt_dom"/>
</dbReference>
<dbReference type="InterPro" id="IPR018391">
    <property type="entry name" value="PQQ_b-propeller_rpt"/>
</dbReference>
<feature type="chain" id="PRO_5023087419" evidence="1">
    <location>
        <begin position="28"/>
        <end position="465"/>
    </location>
</feature>
<dbReference type="InterPro" id="IPR015943">
    <property type="entry name" value="WD40/YVTN_repeat-like_dom_sf"/>
</dbReference>
<keyword evidence="4" id="KW-1185">Reference proteome</keyword>
<organism evidence="3 4">
    <name type="scientific">Allorhodopirellula solitaria</name>
    <dbReference type="NCBI Taxonomy" id="2527987"/>
    <lineage>
        <taxon>Bacteria</taxon>
        <taxon>Pseudomonadati</taxon>
        <taxon>Planctomycetota</taxon>
        <taxon>Planctomycetia</taxon>
        <taxon>Pirellulales</taxon>
        <taxon>Pirellulaceae</taxon>
        <taxon>Allorhodopirellula</taxon>
    </lineage>
</organism>
<dbReference type="EMBL" id="SJPK01000004">
    <property type="protein sequence ID" value="TWT67179.1"/>
    <property type="molecule type" value="Genomic_DNA"/>
</dbReference>
<gene>
    <name evidence="3" type="primary">bamB_1</name>
    <name evidence="3" type="ORF">CA85_20280</name>
</gene>
<keyword evidence="1" id="KW-0732">Signal</keyword>
<evidence type="ECO:0000256" key="1">
    <source>
        <dbReference type="SAM" id="SignalP"/>
    </source>
</evidence>
<dbReference type="InterPro" id="IPR011047">
    <property type="entry name" value="Quinoprotein_ADH-like_sf"/>
</dbReference>
<dbReference type="Gene3D" id="2.130.10.10">
    <property type="entry name" value="YVTN repeat-like/Quinoprotein amine dehydrogenase"/>
    <property type="match status" value="2"/>
</dbReference>
<dbReference type="OrthoDB" id="244732at2"/>
<dbReference type="PANTHER" id="PTHR34512">
    <property type="entry name" value="CELL SURFACE PROTEIN"/>
    <property type="match status" value="1"/>
</dbReference>
<sequence precursor="true">MRRWIIPKPLRIEWACLLLGIAASGLATTPAESREPATGSHEAAADAATWPQFHGPQGAGKAPQGQLPKEWTTDDYAWSFDLGGTDVGSPVATETTVYLLDAKSGQPNAQPGEPTGTIDFVAVDLASGEELWRHSHPFVDIARHTRNTPASSTPAIADGRVFFAYADAEGASLHAYTLDGKPLWNRNLGPWSGVHGFGASPMVMGDQVIFFNSQQVDRLESWQRAGQSRMLSFDAATGAERWSTPLKSTRPCYGVPTVYHPASGEGNGHAAATPQLIAANKGNGVFGMDPTTGEILWSLSVFNKRCCSSPLIVGDLAIASCGSGGGGNYIAAVRIPQRPGELPEEAFRLTRAASYVPTPVAKDELLFTVSDNGIASCFDTAEGGRPRWSQRMGGNFGASPILIGDQLLLISLGGTAYITEAAEAKRDVSEFELGGRVGATPAFAAGRLLLRVGAKLHCLDCRSGN</sequence>
<dbReference type="Proteomes" id="UP000318053">
    <property type="component" value="Unassembled WGS sequence"/>
</dbReference>
<feature type="domain" description="Pyrrolo-quinoline quinone repeat" evidence="2">
    <location>
        <begin position="232"/>
        <end position="319"/>
    </location>
</feature>
<dbReference type="SUPFAM" id="SSF50998">
    <property type="entry name" value="Quinoprotein alcohol dehydrogenase-like"/>
    <property type="match status" value="1"/>
</dbReference>
<evidence type="ECO:0000259" key="2">
    <source>
        <dbReference type="Pfam" id="PF13360"/>
    </source>
</evidence>
<evidence type="ECO:0000313" key="3">
    <source>
        <dbReference type="EMBL" id="TWT67179.1"/>
    </source>
</evidence>
<dbReference type="Pfam" id="PF13360">
    <property type="entry name" value="PQQ_2"/>
    <property type="match status" value="1"/>
</dbReference>